<dbReference type="Proteomes" id="UP000439752">
    <property type="component" value="Unassembled WGS sequence"/>
</dbReference>
<evidence type="ECO:0000313" key="4">
    <source>
        <dbReference type="Proteomes" id="UP000439752"/>
    </source>
</evidence>
<evidence type="ECO:0000256" key="1">
    <source>
        <dbReference type="SAM" id="SignalP"/>
    </source>
</evidence>
<reference evidence="3 4" key="1">
    <citation type="submission" date="2019-10" db="EMBL/GenBank/DDBJ databases">
        <authorList>
            <person name="Karimi E."/>
        </authorList>
    </citation>
    <scope>NUCLEOTIDE SEQUENCE [LARGE SCALE GENOMIC DNA]</scope>
    <source>
        <strain evidence="3">Exiguobacterium sp. 9Y</strain>
    </source>
</reference>
<keyword evidence="4" id="KW-1185">Reference proteome</keyword>
<dbReference type="InterPro" id="IPR003343">
    <property type="entry name" value="Big_2"/>
</dbReference>
<sequence length="1198" mass="131765">MKRWLRLFLVSVLIFTSFSYIQEPHTKAAAADKLKILEIRDAWSTTNRIDPNTTITSLLNGLDSTRYEIEMMTVKELNASRFPLDGAFDAVVFDPSVFTGNDRYSMTISDTKKAHNTSKIENDITKLKGNEIVSAFVNKGLPVFLHQDVLTHTSSNFNAIFKDLKSNALIRYTDIQTVVTKLKTQKVIRPRLEGVSVKQNGVSLTGIDKGKSAVPNVPIDFMYTTTLENTNQLAQLYIDFDSNDQFEESEKVDEKPATKTGGLSYNFDAPSYTGPRNWMIRVSSSDGLTDYKTGSFLMKDQVAEAKILQVTRSGSTGSINGFMNTGTLLKETGYYDFNVEVITADTFNSTYASRNLNTTYDMLIFGFQDSYGAASLNDAASNAILDFTNTGQGLMLSHDTIFRPSQSANPELFWEKKFAGLAGQKNFTNMGYGAQRTSGKAVKQNDGVMTSYPFTLADEVSIATTHDQYFGLDLEQPDLIPWYNIRENSTADSNQSAGRTIGDARNHYYMYTKGNVTYSGAGHTSTFNQQQEKELFSNTMYRAFIGANHKPLIKNILPANQASYLDNEPITVSYKVNDYDLRDRELKTRIYIDNEKVYENNKLKNNSFVSQSFDAKLTGKTTATIRIEAEDQRGAKTIETRTVQIVQPSASSPFTLSRSIDPATIPQGETATITYTVKTSPMLQKDAIGNNGYIMGQFSVTMEDILFTENFPSNVEVVSATGLNGAKIVNQTLTGNVPDIEYDEAIEGLHKGLWIAKPSELTFTVKVRAKDAAGVHVFDEKENTIVSTKTIYRDKKNGVDKSTSLANDVQSFPRLGYALSTRFATEAKIPAVRMDINTPSYKVLPEINPAGSQYGTLRWSIEDTSIAKINDQGIIEPKKIGTTEIKLIVPVANGRELVATSKLTINDVFGGLIVRGVPSELYVGQTKAMTGEAAMLSGTDAPIKWLVTNNDLVEATGLTTDELSLTGKKPGTMTVQAVVPASSGSTTYLAQSQVYTIEVKLPELAVTPNNLELWVNTTQDVTATFTPSIRLPFTVSTSSPAIELIQTAAGYTVKGITGTPAGPVDALLKLRDFTATQAITKIMVRENPTDLTANDLTLSMQDVQKQPVLNWLPVTATERFYRLEVLQGKEYVKIDSSAQALKPIRPGVARVKVTALKADQSILEVIKTGATEKQPLTATFKVTISSEGSNTSPDTDVY</sequence>
<organism evidence="3 4">
    <name type="scientific">Exiguobacterium oxidotolerans</name>
    <dbReference type="NCBI Taxonomy" id="223958"/>
    <lineage>
        <taxon>Bacteria</taxon>
        <taxon>Bacillati</taxon>
        <taxon>Bacillota</taxon>
        <taxon>Bacilli</taxon>
        <taxon>Bacillales</taxon>
        <taxon>Bacillales Family XII. Incertae Sedis</taxon>
        <taxon>Exiguobacterium</taxon>
    </lineage>
</organism>
<feature type="domain" description="BIG2" evidence="2">
    <location>
        <begin position="828"/>
        <end position="899"/>
    </location>
</feature>
<feature type="chain" id="PRO_5038678077" description="BIG2 domain-containing protein" evidence="1">
    <location>
        <begin position="22"/>
        <end position="1198"/>
    </location>
</feature>
<evidence type="ECO:0000313" key="3">
    <source>
        <dbReference type="EMBL" id="VWX35025.1"/>
    </source>
</evidence>
<name>A0A653I7H7_9BACL</name>
<keyword evidence="1" id="KW-0732">Signal</keyword>
<feature type="domain" description="BIG2" evidence="2">
    <location>
        <begin position="908"/>
        <end position="989"/>
    </location>
</feature>
<dbReference type="SMART" id="SM00635">
    <property type="entry name" value="BID_2"/>
    <property type="match status" value="2"/>
</dbReference>
<feature type="signal peptide" evidence="1">
    <location>
        <begin position="1"/>
        <end position="21"/>
    </location>
</feature>
<dbReference type="RefSeq" id="WP_159173039.1">
    <property type="nucleotide sequence ID" value="NZ_LR732311.1"/>
</dbReference>
<accession>A0A653I7H7</accession>
<dbReference type="AlphaFoldDB" id="A0A653I7H7"/>
<protein>
    <recommendedName>
        <fullName evidence="2">BIG2 domain-containing protein</fullName>
    </recommendedName>
</protein>
<proteinExistence type="predicted"/>
<gene>
    <name evidence="3" type="ORF">EXIGUO9Y_200010</name>
</gene>
<dbReference type="EMBL" id="CABWKQ010000013">
    <property type="protein sequence ID" value="VWX35025.1"/>
    <property type="molecule type" value="Genomic_DNA"/>
</dbReference>
<evidence type="ECO:0000259" key="2">
    <source>
        <dbReference type="SMART" id="SM00635"/>
    </source>
</evidence>